<keyword evidence="7" id="KW-0067">ATP-binding</keyword>
<name>A0ABR9D0B8_9GAMM</name>
<dbReference type="InterPro" id="IPR003594">
    <property type="entry name" value="HATPase_dom"/>
</dbReference>
<evidence type="ECO:0000256" key="1">
    <source>
        <dbReference type="ARBA" id="ARBA00000085"/>
    </source>
</evidence>
<keyword evidence="12" id="KW-1185">Reference proteome</keyword>
<dbReference type="Gene3D" id="1.10.287.130">
    <property type="match status" value="1"/>
</dbReference>
<sequence>MLKLLLRPVIFVTIVMSILVIGELLAIGRLTWRNHQRIQTIETDIGKGHHLEETIFELLELQSQLALHRSNPSVAAEQINDIQDRLLDLLQTHNKSSEFVVAVDLNTLQTKFAAASNGDAQALIDSVNMIRQVLDRQTNEEEKMLINVEDDSRLELQLAVVLPLMLFWIGHYFFRNNVLEPLDALRDLLSGLAEGVKQPIRRETADPILRDLFDRYNHLVDHLIELEQEHLHYTNHLEQQVRQTSHALLEQSQRLAKAERMAALTEMAASTAHELRNPLAIIQVALENLLSESSDPDLRQRIGLLHSEVQRLTNHLNDLLSSARHSSKIAQPTDVNAVVKDLITLFKYQATDNIRFSVRGQAETPVMLPEIEFRQALLNLLQNAVQAIGTRKGSVEVDITQNDQQLTVSVIDSGDGFSEALLRQGIRPFVSLKEKGSGLGLVMVQRFAKDLSGQLKLDNNAAGHGRVTLTLPLTAPY</sequence>
<accession>A0ABR9D0B8</accession>
<dbReference type="EC" id="2.7.13.3" evidence="2"/>
<dbReference type="InterPro" id="IPR036097">
    <property type="entry name" value="HisK_dim/P_sf"/>
</dbReference>
<feature type="transmembrane region" description="Helical" evidence="9">
    <location>
        <begin position="6"/>
        <end position="27"/>
    </location>
</feature>
<dbReference type="SUPFAM" id="SSF47384">
    <property type="entry name" value="Homodimeric domain of signal transducing histidine kinase"/>
    <property type="match status" value="1"/>
</dbReference>
<dbReference type="PROSITE" id="PS50109">
    <property type="entry name" value="HIS_KIN"/>
    <property type="match status" value="1"/>
</dbReference>
<evidence type="ECO:0000256" key="8">
    <source>
        <dbReference type="ARBA" id="ARBA00023012"/>
    </source>
</evidence>
<gene>
    <name evidence="11" type="ORF">IE877_05760</name>
</gene>
<keyword evidence="9" id="KW-0812">Transmembrane</keyword>
<dbReference type="RefSeq" id="WP_192373761.1">
    <property type="nucleotide sequence ID" value="NZ_CAJHIV010000001.1"/>
</dbReference>
<keyword evidence="6 11" id="KW-0418">Kinase</keyword>
<evidence type="ECO:0000313" key="12">
    <source>
        <dbReference type="Proteomes" id="UP000652176"/>
    </source>
</evidence>
<dbReference type="PANTHER" id="PTHR43065:SF10">
    <property type="entry name" value="PEROXIDE STRESS-ACTIVATED HISTIDINE KINASE MAK3"/>
    <property type="match status" value="1"/>
</dbReference>
<comment type="catalytic activity">
    <reaction evidence="1">
        <text>ATP + protein L-histidine = ADP + protein N-phospho-L-histidine.</text>
        <dbReference type="EC" id="2.7.13.3"/>
    </reaction>
</comment>
<dbReference type="EMBL" id="JACXSS010000001">
    <property type="protein sequence ID" value="MBD9355387.1"/>
    <property type="molecule type" value="Genomic_DNA"/>
</dbReference>
<dbReference type="Pfam" id="PF02518">
    <property type="entry name" value="HATPase_c"/>
    <property type="match status" value="1"/>
</dbReference>
<dbReference type="PANTHER" id="PTHR43065">
    <property type="entry name" value="SENSOR HISTIDINE KINASE"/>
    <property type="match status" value="1"/>
</dbReference>
<feature type="domain" description="Histidine kinase" evidence="10">
    <location>
        <begin position="270"/>
        <end position="475"/>
    </location>
</feature>
<dbReference type="SMART" id="SM00387">
    <property type="entry name" value="HATPase_c"/>
    <property type="match status" value="1"/>
</dbReference>
<dbReference type="SUPFAM" id="SSF55874">
    <property type="entry name" value="ATPase domain of HSP90 chaperone/DNA topoisomerase II/histidine kinase"/>
    <property type="match status" value="1"/>
</dbReference>
<evidence type="ECO:0000256" key="4">
    <source>
        <dbReference type="ARBA" id="ARBA00022679"/>
    </source>
</evidence>
<dbReference type="GO" id="GO:0016301">
    <property type="term" value="F:kinase activity"/>
    <property type="evidence" value="ECO:0007669"/>
    <property type="project" value="UniProtKB-KW"/>
</dbReference>
<keyword evidence="5" id="KW-0547">Nucleotide-binding</keyword>
<evidence type="ECO:0000313" key="11">
    <source>
        <dbReference type="EMBL" id="MBD9355387.1"/>
    </source>
</evidence>
<dbReference type="InterPro" id="IPR005467">
    <property type="entry name" value="His_kinase_dom"/>
</dbReference>
<keyword evidence="3" id="KW-0597">Phosphoprotein</keyword>
<protein>
    <recommendedName>
        <fullName evidence="2">histidine kinase</fullName>
        <ecNumber evidence="2">2.7.13.3</ecNumber>
    </recommendedName>
</protein>
<evidence type="ECO:0000259" key="10">
    <source>
        <dbReference type="PROSITE" id="PS50109"/>
    </source>
</evidence>
<dbReference type="InterPro" id="IPR003661">
    <property type="entry name" value="HisK_dim/P_dom"/>
</dbReference>
<evidence type="ECO:0000256" key="6">
    <source>
        <dbReference type="ARBA" id="ARBA00022777"/>
    </source>
</evidence>
<dbReference type="Proteomes" id="UP000652176">
    <property type="component" value="Unassembled WGS sequence"/>
</dbReference>
<keyword evidence="4" id="KW-0808">Transferase</keyword>
<evidence type="ECO:0000256" key="2">
    <source>
        <dbReference type="ARBA" id="ARBA00012438"/>
    </source>
</evidence>
<keyword evidence="8" id="KW-0902">Two-component regulatory system</keyword>
<reference evidence="11 12" key="1">
    <citation type="submission" date="2020-09" db="EMBL/GenBank/DDBJ databases">
        <title>Methylomonas albis sp. nov. and Methylomonas fluvii sp. nov.: Two cold-adapted methanotrophs from the River Elbe and an amended description of Methylovulum psychrotolerans strain Eb1.</title>
        <authorList>
            <person name="Bussmann I.K."/>
            <person name="Klings K.-W."/>
            <person name="Warnstedt J."/>
            <person name="Hoppert M."/>
            <person name="Saborowski A."/>
            <person name="Horn F."/>
            <person name="Liebner S."/>
        </authorList>
    </citation>
    <scope>NUCLEOTIDE SEQUENCE [LARGE SCALE GENOMIC DNA]</scope>
    <source>
        <strain evidence="11 12">EbA</strain>
    </source>
</reference>
<dbReference type="Gene3D" id="3.30.565.10">
    <property type="entry name" value="Histidine kinase-like ATPase, C-terminal domain"/>
    <property type="match status" value="1"/>
</dbReference>
<organism evidence="11 12">
    <name type="scientific">Methylomonas albis</name>
    <dbReference type="NCBI Taxonomy" id="1854563"/>
    <lineage>
        <taxon>Bacteria</taxon>
        <taxon>Pseudomonadati</taxon>
        <taxon>Pseudomonadota</taxon>
        <taxon>Gammaproteobacteria</taxon>
        <taxon>Methylococcales</taxon>
        <taxon>Methylococcaceae</taxon>
        <taxon>Methylomonas</taxon>
    </lineage>
</organism>
<dbReference type="SMART" id="SM00388">
    <property type="entry name" value="HisKA"/>
    <property type="match status" value="1"/>
</dbReference>
<keyword evidence="9" id="KW-0472">Membrane</keyword>
<evidence type="ECO:0000256" key="5">
    <source>
        <dbReference type="ARBA" id="ARBA00022741"/>
    </source>
</evidence>
<dbReference type="InterPro" id="IPR036890">
    <property type="entry name" value="HATPase_C_sf"/>
</dbReference>
<evidence type="ECO:0000256" key="3">
    <source>
        <dbReference type="ARBA" id="ARBA00022553"/>
    </source>
</evidence>
<keyword evidence="9" id="KW-1133">Transmembrane helix</keyword>
<evidence type="ECO:0000256" key="9">
    <source>
        <dbReference type="SAM" id="Phobius"/>
    </source>
</evidence>
<proteinExistence type="predicted"/>
<evidence type="ECO:0000256" key="7">
    <source>
        <dbReference type="ARBA" id="ARBA00022840"/>
    </source>
</evidence>
<dbReference type="Pfam" id="PF00512">
    <property type="entry name" value="HisKA"/>
    <property type="match status" value="1"/>
</dbReference>
<comment type="caution">
    <text evidence="11">The sequence shown here is derived from an EMBL/GenBank/DDBJ whole genome shotgun (WGS) entry which is preliminary data.</text>
</comment>
<dbReference type="CDD" id="cd00082">
    <property type="entry name" value="HisKA"/>
    <property type="match status" value="1"/>
</dbReference>